<organism evidence="1 2">
    <name type="scientific">Methylobacterium tarhaniae</name>
    <dbReference type="NCBI Taxonomy" id="1187852"/>
    <lineage>
        <taxon>Bacteria</taxon>
        <taxon>Pseudomonadati</taxon>
        <taxon>Pseudomonadota</taxon>
        <taxon>Alphaproteobacteria</taxon>
        <taxon>Hyphomicrobiales</taxon>
        <taxon>Methylobacteriaceae</taxon>
        <taxon>Methylobacterium</taxon>
    </lineage>
</organism>
<dbReference type="EMBL" id="LABZ01000086">
    <property type="protein sequence ID" value="KMO41172.1"/>
    <property type="molecule type" value="Genomic_DNA"/>
</dbReference>
<protein>
    <submittedName>
        <fullName evidence="1">Uncharacterized protein</fullName>
    </submittedName>
</protein>
<dbReference type="AlphaFoldDB" id="A0A0J6T5T0"/>
<keyword evidence="2" id="KW-1185">Reference proteome</keyword>
<name>A0A0J6T5T0_9HYPH</name>
<accession>A0A0J6T5T0</accession>
<evidence type="ECO:0000313" key="2">
    <source>
        <dbReference type="Proteomes" id="UP000036449"/>
    </source>
</evidence>
<reference evidence="1 2" key="1">
    <citation type="submission" date="2015-03" db="EMBL/GenBank/DDBJ databases">
        <title>Genome sequencing of Methylobacterium tarhaniae DSM 25844.</title>
        <authorList>
            <person name="Chaudhry V."/>
            <person name="Patil P.B."/>
        </authorList>
    </citation>
    <scope>NUCLEOTIDE SEQUENCE [LARGE SCALE GENOMIC DNA]</scope>
    <source>
        <strain evidence="1 2">DSM 25844</strain>
    </source>
</reference>
<dbReference type="Proteomes" id="UP000036449">
    <property type="component" value="Unassembled WGS sequence"/>
</dbReference>
<sequence>MRFDDPPPPRPKNLASYPYVVVRVACPQCRDRQGSYRLARLAAKFGPETPLDEVLDRIAMDCPWRDPPRGRIKSQYVPKCKAHFVDLERPGRPPDLPPGLMKLRLVRGGKG</sequence>
<proteinExistence type="predicted"/>
<evidence type="ECO:0000313" key="1">
    <source>
        <dbReference type="EMBL" id="KMO41172.1"/>
    </source>
</evidence>
<dbReference type="PATRIC" id="fig|1187852.3.peg.6659"/>
<comment type="caution">
    <text evidence="1">The sequence shown here is derived from an EMBL/GenBank/DDBJ whole genome shotgun (WGS) entry which is preliminary data.</text>
</comment>
<gene>
    <name evidence="1" type="ORF">VQ03_13245</name>
</gene>